<dbReference type="STRING" id="497964.CfE428DRAFT_0318"/>
<keyword evidence="3" id="KW-1185">Reference proteome</keyword>
<keyword evidence="1" id="KW-0472">Membrane</keyword>
<dbReference type="EMBL" id="ABVL01000001">
    <property type="protein sequence ID" value="EDY22193.1"/>
    <property type="molecule type" value="Genomic_DNA"/>
</dbReference>
<protein>
    <submittedName>
        <fullName evidence="2">Uncharacterized protein</fullName>
    </submittedName>
</protein>
<comment type="caution">
    <text evidence="2">The sequence shown here is derived from an EMBL/GenBank/DDBJ whole genome shotgun (WGS) entry which is preliminary data.</text>
</comment>
<dbReference type="Proteomes" id="UP000005824">
    <property type="component" value="Unassembled WGS sequence"/>
</dbReference>
<proteinExistence type="predicted"/>
<evidence type="ECO:0000313" key="3">
    <source>
        <dbReference type="Proteomes" id="UP000005824"/>
    </source>
</evidence>
<dbReference type="InParanoid" id="B4CUF5"/>
<keyword evidence="1" id="KW-1133">Transmembrane helix</keyword>
<sequence>MNANSADAISSPVPVNKPIQPQRGSGWLEVVRDCVARVVIVALGMFLGWIGALIIAFVVGWRRLINC</sequence>
<evidence type="ECO:0000256" key="1">
    <source>
        <dbReference type="SAM" id="Phobius"/>
    </source>
</evidence>
<keyword evidence="1" id="KW-0812">Transmembrane</keyword>
<organism evidence="2 3">
    <name type="scientific">Chthoniobacter flavus Ellin428</name>
    <dbReference type="NCBI Taxonomy" id="497964"/>
    <lineage>
        <taxon>Bacteria</taxon>
        <taxon>Pseudomonadati</taxon>
        <taxon>Verrucomicrobiota</taxon>
        <taxon>Spartobacteria</taxon>
        <taxon>Chthoniobacterales</taxon>
        <taxon>Chthoniobacteraceae</taxon>
        <taxon>Chthoniobacter</taxon>
    </lineage>
</organism>
<evidence type="ECO:0000313" key="2">
    <source>
        <dbReference type="EMBL" id="EDY22193.1"/>
    </source>
</evidence>
<accession>B4CUF5</accession>
<reference evidence="2 3" key="1">
    <citation type="journal article" date="2011" name="J. Bacteriol.">
        <title>Genome sequence of Chthoniobacter flavus Ellin428, an aerobic heterotrophic soil bacterium.</title>
        <authorList>
            <person name="Kant R."/>
            <person name="van Passel M.W."/>
            <person name="Palva A."/>
            <person name="Lucas S."/>
            <person name="Lapidus A."/>
            <person name="Glavina Del Rio T."/>
            <person name="Dalin E."/>
            <person name="Tice H."/>
            <person name="Bruce D."/>
            <person name="Goodwin L."/>
            <person name="Pitluck S."/>
            <person name="Larimer F.W."/>
            <person name="Land M.L."/>
            <person name="Hauser L."/>
            <person name="Sangwan P."/>
            <person name="de Vos W.M."/>
            <person name="Janssen P.H."/>
            <person name="Smidt H."/>
        </authorList>
    </citation>
    <scope>NUCLEOTIDE SEQUENCE [LARGE SCALE GENOMIC DNA]</scope>
    <source>
        <strain evidence="2 3">Ellin428</strain>
    </source>
</reference>
<dbReference type="AlphaFoldDB" id="B4CUF5"/>
<feature type="transmembrane region" description="Helical" evidence="1">
    <location>
        <begin position="35"/>
        <end position="61"/>
    </location>
</feature>
<gene>
    <name evidence="2" type="ORF">CfE428DRAFT_0318</name>
</gene>
<name>B4CUF5_9BACT</name>